<dbReference type="RefSeq" id="WP_119989401.1">
    <property type="nucleotide sequence ID" value="NZ_CP032489.1"/>
</dbReference>
<proteinExistence type="predicted"/>
<protein>
    <submittedName>
        <fullName evidence="4">Glycosyltransferase</fullName>
    </submittedName>
</protein>
<dbReference type="Pfam" id="PF00535">
    <property type="entry name" value="Glycos_transf_2"/>
    <property type="match status" value="1"/>
</dbReference>
<dbReference type="GO" id="GO:0016740">
    <property type="term" value="F:transferase activity"/>
    <property type="evidence" value="ECO:0007669"/>
    <property type="project" value="UniProtKB-KW"/>
</dbReference>
<gene>
    <name evidence="4" type="ORF">D6B99_13610</name>
</gene>
<dbReference type="CDD" id="cd06420">
    <property type="entry name" value="GT2_Chondriotin_Pol_N"/>
    <property type="match status" value="1"/>
</dbReference>
<dbReference type="PANTHER" id="PTHR43685">
    <property type="entry name" value="GLYCOSYLTRANSFERASE"/>
    <property type="match status" value="1"/>
</dbReference>
<evidence type="ECO:0000259" key="2">
    <source>
        <dbReference type="Pfam" id="PF00535"/>
    </source>
</evidence>
<evidence type="ECO:0000313" key="4">
    <source>
        <dbReference type="EMBL" id="AYD48544.1"/>
    </source>
</evidence>
<dbReference type="KEGG" id="ark:D6B99_13610"/>
<dbReference type="InterPro" id="IPR050834">
    <property type="entry name" value="Glycosyltransf_2"/>
</dbReference>
<keyword evidence="1 4" id="KW-0808">Transferase</keyword>
<evidence type="ECO:0000313" key="5">
    <source>
        <dbReference type="Proteomes" id="UP000266118"/>
    </source>
</evidence>
<sequence>MELSVIISTYNSPEWLEKVLIGYSIQSYKDFELIIADDGSDTSTKVLIESFSNKFKQIKHVWHNDVGFRKCEILNKAIAASAADYLVFSDGDCIPRKDFLQIHFDRRKKNHFLSGGYFKLPMSISKTISSNDIETQNCFDLQWLKRQGLKNSFKNNKLSNSLFKTNLLNAITTTQPTWNGHNSSGWRKDILAVNGFDERMKYGGEDREMGERMMNNGIHGIQIRYSAICIHLDHSRGYVNEKDLTYNASIRKETKMSKATWTKFGIEKN</sequence>
<dbReference type="PANTHER" id="PTHR43685:SF3">
    <property type="entry name" value="SLR2126 PROTEIN"/>
    <property type="match status" value="1"/>
</dbReference>
<evidence type="ECO:0000256" key="1">
    <source>
        <dbReference type="ARBA" id="ARBA00022679"/>
    </source>
</evidence>
<evidence type="ECO:0000259" key="3">
    <source>
        <dbReference type="Pfam" id="PF02709"/>
    </source>
</evidence>
<dbReference type="EMBL" id="CP032489">
    <property type="protein sequence ID" value="AYD48544.1"/>
    <property type="molecule type" value="Genomic_DNA"/>
</dbReference>
<reference evidence="4 5" key="1">
    <citation type="submission" date="2018-09" db="EMBL/GenBank/DDBJ databases">
        <title>Arachidicoccus sp. nov., a bacterium isolated from soil.</title>
        <authorList>
            <person name="Weon H.-Y."/>
            <person name="Kwon S.-W."/>
            <person name="Lee S.A."/>
        </authorList>
    </citation>
    <scope>NUCLEOTIDE SEQUENCE [LARGE SCALE GENOMIC DNA]</scope>
    <source>
        <strain evidence="4 5">KIS59-12</strain>
    </source>
</reference>
<name>A0A386HTD2_9BACT</name>
<dbReference type="AlphaFoldDB" id="A0A386HTD2"/>
<dbReference type="SUPFAM" id="SSF53448">
    <property type="entry name" value="Nucleotide-diphospho-sugar transferases"/>
    <property type="match status" value="1"/>
</dbReference>
<accession>A0A386HTD2</accession>
<dbReference type="InterPro" id="IPR029044">
    <property type="entry name" value="Nucleotide-diphossugar_trans"/>
</dbReference>
<feature type="domain" description="Galactosyltransferase C-terminal" evidence="3">
    <location>
        <begin position="180"/>
        <end position="222"/>
    </location>
</feature>
<feature type="domain" description="Glycosyltransferase 2-like" evidence="2">
    <location>
        <begin position="4"/>
        <end position="109"/>
    </location>
</feature>
<dbReference type="InterPro" id="IPR001173">
    <property type="entry name" value="Glyco_trans_2-like"/>
</dbReference>
<dbReference type="Pfam" id="PF02709">
    <property type="entry name" value="Glyco_transf_7C"/>
    <property type="match status" value="1"/>
</dbReference>
<dbReference type="Proteomes" id="UP000266118">
    <property type="component" value="Chromosome"/>
</dbReference>
<organism evidence="4 5">
    <name type="scientific">Arachidicoccus soli</name>
    <dbReference type="NCBI Taxonomy" id="2341117"/>
    <lineage>
        <taxon>Bacteria</taxon>
        <taxon>Pseudomonadati</taxon>
        <taxon>Bacteroidota</taxon>
        <taxon>Chitinophagia</taxon>
        <taxon>Chitinophagales</taxon>
        <taxon>Chitinophagaceae</taxon>
        <taxon>Arachidicoccus</taxon>
    </lineage>
</organism>
<dbReference type="InterPro" id="IPR027791">
    <property type="entry name" value="Galactosyl_T_C"/>
</dbReference>
<dbReference type="Gene3D" id="3.90.550.10">
    <property type="entry name" value="Spore Coat Polysaccharide Biosynthesis Protein SpsA, Chain A"/>
    <property type="match status" value="1"/>
</dbReference>
<dbReference type="OrthoDB" id="9801954at2"/>
<keyword evidence="5" id="KW-1185">Reference proteome</keyword>